<feature type="transmembrane region" description="Helical" evidence="9">
    <location>
        <begin position="277"/>
        <end position="296"/>
    </location>
</feature>
<keyword evidence="7 9" id="KW-1133">Transmembrane helix</keyword>
<keyword evidence="8 9" id="KW-0472">Membrane</keyword>
<dbReference type="GO" id="GO:0016887">
    <property type="term" value="F:ATP hydrolysis activity"/>
    <property type="evidence" value="ECO:0007669"/>
    <property type="project" value="InterPro"/>
</dbReference>
<keyword evidence="4 9" id="KW-0812">Transmembrane</keyword>
<evidence type="ECO:0000313" key="12">
    <source>
        <dbReference type="EMBL" id="BBH27733.1"/>
    </source>
</evidence>
<evidence type="ECO:0000256" key="1">
    <source>
        <dbReference type="ARBA" id="ARBA00004651"/>
    </source>
</evidence>
<dbReference type="EMBL" id="AP019309">
    <property type="protein sequence ID" value="BBH27733.1"/>
    <property type="molecule type" value="Genomic_DNA"/>
</dbReference>
<dbReference type="Gene3D" id="3.40.50.300">
    <property type="entry name" value="P-loop containing nucleotide triphosphate hydrolases"/>
    <property type="match status" value="1"/>
</dbReference>
<feature type="transmembrane region" description="Helical" evidence="9">
    <location>
        <begin position="132"/>
        <end position="150"/>
    </location>
</feature>
<dbReference type="InterPro" id="IPR011527">
    <property type="entry name" value="ABC1_TM_dom"/>
</dbReference>
<dbReference type="InterPro" id="IPR027417">
    <property type="entry name" value="P-loop_NTPase"/>
</dbReference>
<dbReference type="InterPro" id="IPR039421">
    <property type="entry name" value="Type_1_exporter"/>
</dbReference>
<dbReference type="OrthoDB" id="9762778at2"/>
<dbReference type="PANTHER" id="PTHR43394:SF1">
    <property type="entry name" value="ATP-BINDING CASSETTE SUB-FAMILY B MEMBER 10, MITOCHONDRIAL"/>
    <property type="match status" value="1"/>
</dbReference>
<evidence type="ECO:0000256" key="9">
    <source>
        <dbReference type="SAM" id="Phobius"/>
    </source>
</evidence>
<protein>
    <submittedName>
        <fullName evidence="12">Multidrug ABC transporter ATP-binding protein</fullName>
    </submittedName>
</protein>
<feature type="transmembrane region" description="Helical" evidence="9">
    <location>
        <begin position="12"/>
        <end position="38"/>
    </location>
</feature>
<evidence type="ECO:0000256" key="5">
    <source>
        <dbReference type="ARBA" id="ARBA00022741"/>
    </source>
</evidence>
<organism evidence="12 13">
    <name type="scientific">Intestinibaculum porci</name>
    <dbReference type="NCBI Taxonomy" id="2487118"/>
    <lineage>
        <taxon>Bacteria</taxon>
        <taxon>Bacillati</taxon>
        <taxon>Bacillota</taxon>
        <taxon>Erysipelotrichia</taxon>
        <taxon>Erysipelotrichales</taxon>
        <taxon>Erysipelotrichaceae</taxon>
        <taxon>Intestinibaculum</taxon>
    </lineage>
</organism>
<evidence type="ECO:0000256" key="3">
    <source>
        <dbReference type="ARBA" id="ARBA00022475"/>
    </source>
</evidence>
<keyword evidence="5" id="KW-0547">Nucleotide-binding</keyword>
<dbReference type="AlphaFoldDB" id="A0A3G9JRU7"/>
<evidence type="ECO:0000259" key="10">
    <source>
        <dbReference type="PROSITE" id="PS50893"/>
    </source>
</evidence>
<evidence type="ECO:0000256" key="4">
    <source>
        <dbReference type="ARBA" id="ARBA00022692"/>
    </source>
</evidence>
<feature type="transmembrane region" description="Helical" evidence="9">
    <location>
        <begin position="234"/>
        <end position="257"/>
    </location>
</feature>
<dbReference type="SMART" id="SM00382">
    <property type="entry name" value="AAA"/>
    <property type="match status" value="1"/>
</dbReference>
<name>A0A3G9JRU7_9FIRM</name>
<dbReference type="GO" id="GO:0005524">
    <property type="term" value="F:ATP binding"/>
    <property type="evidence" value="ECO:0007669"/>
    <property type="project" value="UniProtKB-KW"/>
</dbReference>
<evidence type="ECO:0000256" key="8">
    <source>
        <dbReference type="ARBA" id="ARBA00023136"/>
    </source>
</evidence>
<dbReference type="InterPro" id="IPR017871">
    <property type="entry name" value="ABC_transporter-like_CS"/>
</dbReference>
<dbReference type="FunFam" id="3.40.50.300:FF:000854">
    <property type="entry name" value="Multidrug ABC transporter ATP-binding protein"/>
    <property type="match status" value="1"/>
</dbReference>
<dbReference type="Pfam" id="PF00005">
    <property type="entry name" value="ABC_tran"/>
    <property type="match status" value="1"/>
</dbReference>
<evidence type="ECO:0000256" key="6">
    <source>
        <dbReference type="ARBA" id="ARBA00022840"/>
    </source>
</evidence>
<feature type="transmembrane region" description="Helical" evidence="9">
    <location>
        <begin position="156"/>
        <end position="173"/>
    </location>
</feature>
<dbReference type="InterPro" id="IPR036640">
    <property type="entry name" value="ABC1_TM_sf"/>
</dbReference>
<dbReference type="Pfam" id="PF00664">
    <property type="entry name" value="ABC_membrane"/>
    <property type="match status" value="1"/>
</dbReference>
<dbReference type="KEGG" id="ebm:SG0102_26670"/>
<proteinExistence type="predicted"/>
<keyword evidence="3" id="KW-1003">Cell membrane</keyword>
<evidence type="ECO:0000313" key="13">
    <source>
        <dbReference type="Proteomes" id="UP000268059"/>
    </source>
</evidence>
<dbReference type="Gene3D" id="1.20.1560.10">
    <property type="entry name" value="ABC transporter type 1, transmembrane domain"/>
    <property type="match status" value="1"/>
</dbReference>
<keyword evidence="2" id="KW-0813">Transport</keyword>
<gene>
    <name evidence="12" type="ORF">SG0102_26670</name>
</gene>
<dbReference type="CDD" id="cd18548">
    <property type="entry name" value="ABC_6TM_Tm287_like"/>
    <property type="match status" value="1"/>
</dbReference>
<dbReference type="PANTHER" id="PTHR43394">
    <property type="entry name" value="ATP-DEPENDENT PERMEASE MDL1, MITOCHONDRIAL"/>
    <property type="match status" value="1"/>
</dbReference>
<reference evidence="12 13" key="1">
    <citation type="submission" date="2018-11" db="EMBL/GenBank/DDBJ databases">
        <title>Novel Erysipelotrichaceae bacterium isolated from small intestine of a swine.</title>
        <authorList>
            <person name="Kim J.S."/>
            <person name="Choe H."/>
            <person name="Lee Y.R."/>
            <person name="Kim K.M."/>
            <person name="Park D.S."/>
        </authorList>
    </citation>
    <scope>NUCLEOTIDE SEQUENCE [LARGE SCALE GENOMIC DNA]</scope>
    <source>
        <strain evidence="12 13">SG0102</strain>
    </source>
</reference>
<dbReference type="RefSeq" id="WP_125120433.1">
    <property type="nucleotide sequence ID" value="NZ_AP019309.1"/>
</dbReference>
<sequence>MYWKKFIHPYRYKAVIGFIFKLAEALLELCVPMVIAQLVDNGVAKGDTHYIMMCAIKLFGLAMAGYACALVCQYFASVTSQGFGTLMRKDMFEAINAYDYDNLDEMGTPTLITRITSDVNQMQDLVAMTIRLVSRSPFLIVGSLVAAFLINVQVAIIFLVISPLIALSIYLVMSHTQPLYMKVQHILDQVSLITRENLSGVRVIRAFNKQSSEVARFDQTTEAQRNEQVHAGNIAALLNPATTIIVNVGIIFILYVSGMKINAGSLSQGDVIALINYMNQILLSMYVFSNVILLYIKGSASYKRISQVLDTKPSFTQGEKEAPASYTHMITFEHVSFSYQESDALTDVSFTIKPHQTIGIIGGTGSGKSTLVNLIPRFYEAQKGRITIKDQDIKDYTFAALRKMIGFVPQAATLFSGTIRENLLWGNKEASEEDIQKALEISQAKEIVDKMKEGLDTRIEASGKNVSGGQRQRLTIARALVRQPEILILDDSASALDFATDAKLRRALKTLDTTTIIVSQRVSALRHADAIIVLDHGAVSAIGSHDTLMQTSSLYQEIVHSQEEGDTHEA</sequence>
<dbReference type="FunCoup" id="A0A3G9JRU7">
    <property type="interactions" value="124"/>
</dbReference>
<feature type="domain" description="ABC transporter" evidence="10">
    <location>
        <begin position="330"/>
        <end position="561"/>
    </location>
</feature>
<evidence type="ECO:0000259" key="11">
    <source>
        <dbReference type="PROSITE" id="PS50929"/>
    </source>
</evidence>
<dbReference type="SUPFAM" id="SSF52540">
    <property type="entry name" value="P-loop containing nucleoside triphosphate hydrolases"/>
    <property type="match status" value="1"/>
</dbReference>
<evidence type="ECO:0000256" key="2">
    <source>
        <dbReference type="ARBA" id="ARBA00022448"/>
    </source>
</evidence>
<dbReference type="InterPro" id="IPR003439">
    <property type="entry name" value="ABC_transporter-like_ATP-bd"/>
</dbReference>
<accession>A0A3G9JRU7</accession>
<dbReference type="PROSITE" id="PS50893">
    <property type="entry name" value="ABC_TRANSPORTER_2"/>
    <property type="match status" value="1"/>
</dbReference>
<dbReference type="GO" id="GO:0005886">
    <property type="term" value="C:plasma membrane"/>
    <property type="evidence" value="ECO:0007669"/>
    <property type="project" value="UniProtKB-SubCell"/>
</dbReference>
<dbReference type="InParanoid" id="A0A3G9JRU7"/>
<keyword evidence="6 12" id="KW-0067">ATP-binding</keyword>
<evidence type="ECO:0000256" key="7">
    <source>
        <dbReference type="ARBA" id="ARBA00022989"/>
    </source>
</evidence>
<dbReference type="Proteomes" id="UP000268059">
    <property type="component" value="Chromosome"/>
</dbReference>
<dbReference type="PROSITE" id="PS50929">
    <property type="entry name" value="ABC_TM1F"/>
    <property type="match status" value="1"/>
</dbReference>
<comment type="subcellular location">
    <subcellularLocation>
        <location evidence="1">Cell membrane</location>
        <topology evidence="1">Multi-pass membrane protein</topology>
    </subcellularLocation>
</comment>
<dbReference type="PROSITE" id="PS00211">
    <property type="entry name" value="ABC_TRANSPORTER_1"/>
    <property type="match status" value="1"/>
</dbReference>
<dbReference type="SUPFAM" id="SSF90123">
    <property type="entry name" value="ABC transporter transmembrane region"/>
    <property type="match status" value="1"/>
</dbReference>
<feature type="domain" description="ABC transmembrane type-1" evidence="11">
    <location>
        <begin position="15"/>
        <end position="297"/>
    </location>
</feature>
<feature type="transmembrane region" description="Helical" evidence="9">
    <location>
        <begin position="50"/>
        <end position="76"/>
    </location>
</feature>
<dbReference type="GO" id="GO:0015421">
    <property type="term" value="F:ABC-type oligopeptide transporter activity"/>
    <property type="evidence" value="ECO:0007669"/>
    <property type="project" value="TreeGrafter"/>
</dbReference>
<keyword evidence="13" id="KW-1185">Reference proteome</keyword>
<dbReference type="InterPro" id="IPR003593">
    <property type="entry name" value="AAA+_ATPase"/>
</dbReference>